<feature type="domain" description="Soluble ligand binding" evidence="19">
    <location>
        <begin position="498"/>
        <end position="526"/>
    </location>
</feature>
<dbReference type="SUPFAM" id="SSF142984">
    <property type="entry name" value="Nqo1 middle domain-like"/>
    <property type="match status" value="1"/>
</dbReference>
<sequence length="949" mass="103086">MNLSKQSALLFFLLALLAVATVCWAVDPGVTGSTMEYPRTGGSYAVPTGGYAAPGPGSYGSAQLPESSLYGGGAERSQASLPVTGGSEKELGPKLMLKAEPGDGLVSLTWSITGVRQKGEEMPSRFMVLYGTEPGNYLKAVPVGDATSFRVRELKNNQIYYFRVQGLPVTGVRGEQPPLISEEQSVTPVPVEELGSPLERAFARKSPTLLDKIEPAPVDRSLKQFGYDFFKNSIANLPSADNLPVGSNYVVGPGDSLRIDVWGSLQARYDAEVDRNGEITVPRVGSVKVWGLTYAQAREAIDKAFARYYKGYELNVTLGSLRTIQIYVVGEVEVPGTYNVSSLATVINALAASGGPSRNGSLRSVRISRGGKPVQELDLYDMFLNGDRSRDIRLENGDTIFVPVIGPVAGVAGEVKRPGIYEIKGKTSLPQLLAMAGGITAAGDTGRIQLERIEGNSTRVVADYVTGGKSPETELAEVEVQDHDMVNVFPVREAMREVVTLTGNVARPGAYQFRKGMRVKDLISDTSVLLPESYLESVEIARILPPDYRREVLTVNLREALKGNPADNVELQEQDTVKVFSREEMVELPRVAISGQVVNPGEYDYFPRMTVRDLVTAAGSPKRNAYMESAELTRVTMGEGSAGTARLEINLGKALAGDPAHNLTLEPEDALIVRGIENWLEATDRFVTLKGEVKFPGTYSIAKGEPLSSVIERAGGFTQKAYLKGARFMRKSVQEEQQKRMDEVIARTEQEILRKQGELAAIAASKEELEATRAALDGLQKSLNKLKSARAEGRVVIRLAQLDSFKKSPYDLELMGGDVLEVPQISSVVNVMGQVFNPTSFVHLPGEDVAHYLKDAGGTTRDGEEDDMYIISADGSVQSRQQSSFGIHWSDSQRRWTFGGFMAMVLDPGDTLVVPQKLERIAWMREIKDITTIVSQIALTAGVLVAAGL</sequence>
<evidence type="ECO:0000256" key="2">
    <source>
        <dbReference type="ARBA" id="ARBA00009450"/>
    </source>
</evidence>
<feature type="chain" id="PRO_5046286816" evidence="17">
    <location>
        <begin position="26"/>
        <end position="949"/>
    </location>
</feature>
<feature type="signal peptide" evidence="17">
    <location>
        <begin position="1"/>
        <end position="25"/>
    </location>
</feature>
<dbReference type="PANTHER" id="PTHR33619">
    <property type="entry name" value="POLYSACCHARIDE EXPORT PROTEIN GFCE-RELATED"/>
    <property type="match status" value="1"/>
</dbReference>
<feature type="region of interest" description="Disordered" evidence="16">
    <location>
        <begin position="69"/>
        <end position="88"/>
    </location>
</feature>
<evidence type="ECO:0000259" key="20">
    <source>
        <dbReference type="Pfam" id="PF22461"/>
    </source>
</evidence>
<dbReference type="Pfam" id="PF10531">
    <property type="entry name" value="SLBB"/>
    <property type="match status" value="4"/>
</dbReference>
<feature type="domain" description="Soluble ligand binding" evidence="19">
    <location>
        <begin position="409"/>
        <end position="460"/>
    </location>
</feature>
<keyword evidence="5" id="KW-0762">Sugar transport</keyword>
<dbReference type="PANTHER" id="PTHR33619:SF3">
    <property type="entry name" value="POLYSACCHARIDE EXPORT PROTEIN GFCE-RELATED"/>
    <property type="match status" value="1"/>
</dbReference>
<dbReference type="InterPro" id="IPR003715">
    <property type="entry name" value="Poly_export_N"/>
</dbReference>
<proteinExistence type="inferred from homology"/>
<keyword evidence="10" id="KW-0626">Porin</keyword>
<keyword evidence="15" id="KW-0175">Coiled coil</keyword>
<dbReference type="InterPro" id="IPR036116">
    <property type="entry name" value="FN3_sf"/>
</dbReference>
<keyword evidence="7 17" id="KW-0732">Signal</keyword>
<dbReference type="EMBL" id="CP071382">
    <property type="protein sequence ID" value="QSV44869.1"/>
    <property type="molecule type" value="Genomic_DNA"/>
</dbReference>
<evidence type="ECO:0000256" key="13">
    <source>
        <dbReference type="ARBA" id="ARBA00023237"/>
    </source>
</evidence>
<evidence type="ECO:0000256" key="14">
    <source>
        <dbReference type="ARBA" id="ARBA00023288"/>
    </source>
</evidence>
<keyword evidence="9" id="KW-0406">Ion transport</keyword>
<keyword evidence="8" id="KW-0625">Polysaccharide transport</keyword>
<comment type="similarity">
    <text evidence="2">Belongs to the BexD/CtrA/VexA family.</text>
</comment>
<evidence type="ECO:0000313" key="22">
    <source>
        <dbReference type="Proteomes" id="UP000663651"/>
    </source>
</evidence>
<name>A0ABX7Q0L4_9BACT</name>
<keyword evidence="11" id="KW-0472">Membrane</keyword>
<dbReference type="Pfam" id="PF22461">
    <property type="entry name" value="SLBB_2"/>
    <property type="match status" value="1"/>
</dbReference>
<keyword evidence="3" id="KW-0813">Transport</keyword>
<organism evidence="21 22">
    <name type="scientific">Geobacter benzoatilyticus</name>
    <dbReference type="NCBI Taxonomy" id="2815309"/>
    <lineage>
        <taxon>Bacteria</taxon>
        <taxon>Pseudomonadati</taxon>
        <taxon>Thermodesulfobacteriota</taxon>
        <taxon>Desulfuromonadia</taxon>
        <taxon>Geobacterales</taxon>
        <taxon>Geobacteraceae</taxon>
        <taxon>Geobacter</taxon>
    </lineage>
</organism>
<dbReference type="Gene3D" id="3.30.1950.10">
    <property type="entry name" value="wza like domain"/>
    <property type="match status" value="1"/>
</dbReference>
<feature type="domain" description="SLBB" evidence="20">
    <location>
        <begin position="326"/>
        <end position="402"/>
    </location>
</feature>
<evidence type="ECO:0000256" key="11">
    <source>
        <dbReference type="ARBA" id="ARBA00023136"/>
    </source>
</evidence>
<keyword evidence="6" id="KW-0812">Transmembrane</keyword>
<dbReference type="InterPro" id="IPR054765">
    <property type="entry name" value="SLBB_dom"/>
</dbReference>
<feature type="coiled-coil region" evidence="15">
    <location>
        <begin position="762"/>
        <end position="789"/>
    </location>
</feature>
<reference evidence="21 22" key="1">
    <citation type="submission" date="2021-03" db="EMBL/GenBank/DDBJ databases">
        <title>Geobacter metallireducens gen. nov. sp. nov., a microorganism capable of coupling the complete oxidation of organic compounds to the reduction of iron and other metals.</title>
        <authorList>
            <person name="Li Y."/>
        </authorList>
    </citation>
    <scope>NUCLEOTIDE SEQUENCE [LARGE SCALE GENOMIC DNA]</scope>
    <source>
        <strain evidence="21 22">Jerry-YX</strain>
    </source>
</reference>
<feature type="domain" description="Soluble ligand binding" evidence="19">
    <location>
        <begin position="590"/>
        <end position="640"/>
    </location>
</feature>
<evidence type="ECO:0000313" key="21">
    <source>
        <dbReference type="EMBL" id="QSV44869.1"/>
    </source>
</evidence>
<protein>
    <submittedName>
        <fullName evidence="21">SLBB domain-containing protein</fullName>
    </submittedName>
</protein>
<evidence type="ECO:0000256" key="16">
    <source>
        <dbReference type="SAM" id="MobiDB-lite"/>
    </source>
</evidence>
<dbReference type="InterPro" id="IPR049712">
    <property type="entry name" value="Poly_export"/>
</dbReference>
<evidence type="ECO:0000256" key="9">
    <source>
        <dbReference type="ARBA" id="ARBA00023065"/>
    </source>
</evidence>
<evidence type="ECO:0000256" key="15">
    <source>
        <dbReference type="SAM" id="Coils"/>
    </source>
</evidence>
<evidence type="ECO:0000256" key="4">
    <source>
        <dbReference type="ARBA" id="ARBA00022452"/>
    </source>
</evidence>
<evidence type="ECO:0000256" key="5">
    <source>
        <dbReference type="ARBA" id="ARBA00022597"/>
    </source>
</evidence>
<evidence type="ECO:0000256" key="10">
    <source>
        <dbReference type="ARBA" id="ARBA00023114"/>
    </source>
</evidence>
<feature type="domain" description="Polysaccharide export protein N-terminal" evidence="18">
    <location>
        <begin position="245"/>
        <end position="318"/>
    </location>
</feature>
<evidence type="ECO:0000256" key="17">
    <source>
        <dbReference type="SAM" id="SignalP"/>
    </source>
</evidence>
<dbReference type="SUPFAM" id="SSF49265">
    <property type="entry name" value="Fibronectin type III"/>
    <property type="match status" value="1"/>
</dbReference>
<gene>
    <name evidence="21" type="ORF">JZM60_11985</name>
</gene>
<comment type="subcellular location">
    <subcellularLocation>
        <location evidence="1">Cell outer membrane</location>
        <topology evidence="1">Multi-pass membrane protein</topology>
    </subcellularLocation>
</comment>
<feature type="domain" description="Soluble ligand binding" evidence="19">
    <location>
        <begin position="687"/>
        <end position="731"/>
    </location>
</feature>
<keyword evidence="22" id="KW-1185">Reference proteome</keyword>
<dbReference type="InterPro" id="IPR019554">
    <property type="entry name" value="Soluble_ligand-bd"/>
</dbReference>
<evidence type="ECO:0000256" key="8">
    <source>
        <dbReference type="ARBA" id="ARBA00023047"/>
    </source>
</evidence>
<evidence type="ECO:0000259" key="19">
    <source>
        <dbReference type="Pfam" id="PF10531"/>
    </source>
</evidence>
<dbReference type="Proteomes" id="UP000663651">
    <property type="component" value="Chromosome"/>
</dbReference>
<evidence type="ECO:0000256" key="3">
    <source>
        <dbReference type="ARBA" id="ARBA00022448"/>
    </source>
</evidence>
<keyword evidence="12" id="KW-0564">Palmitate</keyword>
<evidence type="ECO:0000256" key="12">
    <source>
        <dbReference type="ARBA" id="ARBA00023139"/>
    </source>
</evidence>
<evidence type="ECO:0000256" key="1">
    <source>
        <dbReference type="ARBA" id="ARBA00004571"/>
    </source>
</evidence>
<evidence type="ECO:0000256" key="7">
    <source>
        <dbReference type="ARBA" id="ARBA00022729"/>
    </source>
</evidence>
<evidence type="ECO:0000259" key="18">
    <source>
        <dbReference type="Pfam" id="PF02563"/>
    </source>
</evidence>
<dbReference type="Gene3D" id="3.10.560.10">
    <property type="entry name" value="Outer membrane lipoprotein wza domain like"/>
    <property type="match status" value="6"/>
</dbReference>
<keyword evidence="13" id="KW-0998">Cell outer membrane</keyword>
<keyword evidence="14" id="KW-0449">Lipoprotein</keyword>
<dbReference type="RefSeq" id="WP_207162683.1">
    <property type="nucleotide sequence ID" value="NZ_CP071382.1"/>
</dbReference>
<accession>A0ABX7Q0L4</accession>
<keyword evidence="4" id="KW-1134">Transmembrane beta strand</keyword>
<dbReference type="Pfam" id="PF02563">
    <property type="entry name" value="Poly_export"/>
    <property type="match status" value="1"/>
</dbReference>
<evidence type="ECO:0000256" key="6">
    <source>
        <dbReference type="ARBA" id="ARBA00022692"/>
    </source>
</evidence>